<dbReference type="Pfam" id="PF04030">
    <property type="entry name" value="ALO"/>
    <property type="match status" value="1"/>
</dbReference>
<dbReference type="InterPro" id="IPR016166">
    <property type="entry name" value="FAD-bd_PCMH"/>
</dbReference>
<dbReference type="GO" id="GO:0050105">
    <property type="term" value="F:L-gulonolactone oxidase activity"/>
    <property type="evidence" value="ECO:0007669"/>
    <property type="project" value="UniProtKB-EC"/>
</dbReference>
<dbReference type="GO" id="GO:0071949">
    <property type="term" value="F:FAD binding"/>
    <property type="evidence" value="ECO:0007669"/>
    <property type="project" value="InterPro"/>
</dbReference>
<comment type="caution">
    <text evidence="11">The sequence shown here is derived from an EMBL/GenBank/DDBJ whole genome shotgun (WGS) entry which is preliminary data.</text>
</comment>
<evidence type="ECO:0000256" key="10">
    <source>
        <dbReference type="ARBA" id="ARBA00048083"/>
    </source>
</evidence>
<reference evidence="12" key="1">
    <citation type="submission" date="2014-09" db="EMBL/GenBank/DDBJ databases">
        <authorList>
            <person name="Mudge J."/>
            <person name="Ramaraj T."/>
            <person name="Lindquist I.E."/>
            <person name="Bharti A.K."/>
            <person name="Sundararajan A."/>
            <person name="Cameron C.T."/>
            <person name="Woodward J.E."/>
            <person name="May G.D."/>
            <person name="Brubaker C."/>
            <person name="Broadhvest J."/>
            <person name="Wilkins T.A."/>
        </authorList>
    </citation>
    <scope>NUCLEOTIDE SEQUENCE</scope>
    <source>
        <strain evidence="12">cv. AKA8401</strain>
    </source>
</reference>
<evidence type="ECO:0000313" key="12">
    <source>
        <dbReference type="Proteomes" id="UP000032142"/>
    </source>
</evidence>
<dbReference type="EC" id="1.1.3.8" evidence="4"/>
<dbReference type="InterPro" id="IPR007173">
    <property type="entry name" value="ALO_C"/>
</dbReference>
<dbReference type="InterPro" id="IPR006094">
    <property type="entry name" value="Oxid_FAD_bind_N"/>
</dbReference>
<evidence type="ECO:0000256" key="8">
    <source>
        <dbReference type="ARBA" id="ARBA00022827"/>
    </source>
</evidence>
<organism evidence="11 12">
    <name type="scientific">Gossypium arboreum</name>
    <name type="common">Tree cotton</name>
    <name type="synonym">Gossypium nanking</name>
    <dbReference type="NCBI Taxonomy" id="29729"/>
    <lineage>
        <taxon>Eukaryota</taxon>
        <taxon>Viridiplantae</taxon>
        <taxon>Streptophyta</taxon>
        <taxon>Embryophyta</taxon>
        <taxon>Tracheophyta</taxon>
        <taxon>Spermatophyta</taxon>
        <taxon>Magnoliopsida</taxon>
        <taxon>eudicotyledons</taxon>
        <taxon>Gunneridae</taxon>
        <taxon>Pentapetalae</taxon>
        <taxon>rosids</taxon>
        <taxon>malvids</taxon>
        <taxon>Malvales</taxon>
        <taxon>Malvaceae</taxon>
        <taxon>Malvoideae</taxon>
        <taxon>Gossypium</taxon>
    </lineage>
</organism>
<dbReference type="InterPro" id="IPR036318">
    <property type="entry name" value="FAD-bd_PCMH-like_sf"/>
</dbReference>
<keyword evidence="9" id="KW-0560">Oxidoreductase</keyword>
<gene>
    <name evidence="11" type="ORF">F383_25115</name>
</gene>
<protein>
    <recommendedName>
        <fullName evidence="4">L-gulonolactone oxidase</fullName>
        <ecNumber evidence="4">1.1.3.8</ecNumber>
    </recommendedName>
</protein>
<dbReference type="InterPro" id="IPR010030">
    <property type="entry name" value="GULO_Plant"/>
</dbReference>
<dbReference type="GO" id="GO:0019853">
    <property type="term" value="P:L-ascorbic acid biosynthetic process"/>
    <property type="evidence" value="ECO:0007669"/>
    <property type="project" value="UniProtKB-UniPathway"/>
</dbReference>
<dbReference type="FunFam" id="3.30.465.10:FF:000033">
    <property type="entry name" value="L-gulonolactone oxidase 5"/>
    <property type="match status" value="1"/>
</dbReference>
<dbReference type="SUPFAM" id="SSF56176">
    <property type="entry name" value="FAD-binding/transporter-associated domain-like"/>
    <property type="match status" value="1"/>
</dbReference>
<keyword evidence="6" id="KW-0060">Ascorbate biosynthesis</keyword>
<evidence type="ECO:0000256" key="6">
    <source>
        <dbReference type="ARBA" id="ARBA00022644"/>
    </source>
</evidence>
<evidence type="ECO:0000256" key="5">
    <source>
        <dbReference type="ARBA" id="ARBA00022630"/>
    </source>
</evidence>
<evidence type="ECO:0000256" key="2">
    <source>
        <dbReference type="ARBA" id="ARBA00005147"/>
    </source>
</evidence>
<dbReference type="Pfam" id="PF22906">
    <property type="entry name" value="GULLO2-like_3rd"/>
    <property type="match status" value="1"/>
</dbReference>
<keyword evidence="12" id="KW-1185">Reference proteome</keyword>
<dbReference type="Proteomes" id="UP000032142">
    <property type="component" value="Unassembled WGS sequence"/>
</dbReference>
<dbReference type="OrthoDB" id="610608at2759"/>
<comment type="pathway">
    <text evidence="2">Cofactor biosynthesis; L-ascorbate biosynthesis.</text>
</comment>
<sequence length="589" mass="65145">MPAIPMLFSNKFSVLLLWKCLCLLVVLVGCNPPGEPVKCSTKDSNCTVTNSYGMFPDRAICRAGNVAYPTSEQELVSIVSAATKSKRKMKVVTHFSHSIPKLVCPDGQDGLLVSTKNLNRVLKTNTEAMTMTVESGVTLRQLITEAAKAGLALPYAPYWWGLTIGGLLGTGAHGSSLWGKGSSVHDYVVEMRIVSPAKAEDGYAKVWVLNERDKDLDAAKVSLGVLGVISQVTFKLQPLFKRSITYVRKDDTDLGDEAVTFGKLHEFADIFWYPSQRKAIYRIDDRVPINVSGNGVYNFTPFRSTLSLVLALVRSSEETQESSGDAEGKCLNAKLMTSTLQSSAYGLTNNGAIFTGYPVIGFHDRLQSSGTCLDSLEDSLITACPWDPRIKGEFFHQTTFSIGLSVVKSFIQDVQKLVSMDPKSLCGLELYNGILMRYVKASTAYLGKQEDAIDFDITYYRSKDPMAPRLYQDVLEEIEQMALFKYKALPHWGKNRNLLFDGVMKRYKNGGEFLKVKNKYDPWGLFSSEWTDQVLGLRNGVTILKEGCALEGLCVCSQDVHCAPSKGYLCKFGKIFSDARVCARVNTKT</sequence>
<dbReference type="InterPro" id="IPR050432">
    <property type="entry name" value="FAD-linked_Oxidoreductases_BP"/>
</dbReference>
<proteinExistence type="inferred from homology"/>
<evidence type="ECO:0000313" key="11">
    <source>
        <dbReference type="EMBL" id="KHG02056.1"/>
    </source>
</evidence>
<dbReference type="Gene3D" id="3.30.70.2520">
    <property type="match status" value="1"/>
</dbReference>
<evidence type="ECO:0000256" key="3">
    <source>
        <dbReference type="ARBA" id="ARBA00005466"/>
    </source>
</evidence>
<evidence type="ECO:0000256" key="4">
    <source>
        <dbReference type="ARBA" id="ARBA00013121"/>
    </source>
</evidence>
<dbReference type="AlphaFoldDB" id="A0A0B0MSY5"/>
<dbReference type="NCBIfam" id="TIGR01677">
    <property type="entry name" value="pln_FAD_oxido"/>
    <property type="match status" value="1"/>
</dbReference>
<comment type="similarity">
    <text evidence="3">Belongs to the oxygen-dependent FAD-linked oxidoreductase family.</text>
</comment>
<dbReference type="UniPathway" id="UPA00132"/>
<evidence type="ECO:0000256" key="7">
    <source>
        <dbReference type="ARBA" id="ARBA00022729"/>
    </source>
</evidence>
<keyword evidence="5" id="KW-0285">Flavoprotein</keyword>
<dbReference type="GO" id="GO:0003885">
    <property type="term" value="F:D-arabinono-1,4-lactone oxidase activity"/>
    <property type="evidence" value="ECO:0007669"/>
    <property type="project" value="InterPro"/>
</dbReference>
<dbReference type="PROSITE" id="PS51387">
    <property type="entry name" value="FAD_PCMH"/>
    <property type="match status" value="1"/>
</dbReference>
<dbReference type="Pfam" id="PF01565">
    <property type="entry name" value="FAD_binding_4"/>
    <property type="match status" value="1"/>
</dbReference>
<dbReference type="KEGG" id="gab:108478560"/>
<dbReference type="GO" id="GO:0016020">
    <property type="term" value="C:membrane"/>
    <property type="evidence" value="ECO:0007669"/>
    <property type="project" value="InterPro"/>
</dbReference>
<dbReference type="InterPro" id="IPR016169">
    <property type="entry name" value="FAD-bd_PCMH_sub2"/>
</dbReference>
<keyword evidence="8" id="KW-0274">FAD</keyword>
<dbReference type="EMBL" id="JRRC01236737">
    <property type="protein sequence ID" value="KHG02056.1"/>
    <property type="molecule type" value="Genomic_DNA"/>
</dbReference>
<evidence type="ECO:0000256" key="9">
    <source>
        <dbReference type="ARBA" id="ARBA00023002"/>
    </source>
</evidence>
<dbReference type="Gene3D" id="3.30.465.10">
    <property type="match status" value="1"/>
</dbReference>
<comment type="catalytic activity">
    <reaction evidence="10">
        <text>L-gulono-1,4-lactone + O2 = L-ascorbate + H2O2 + H(+)</text>
        <dbReference type="Rhea" id="RHEA:32363"/>
        <dbReference type="ChEBI" id="CHEBI:15378"/>
        <dbReference type="ChEBI" id="CHEBI:15379"/>
        <dbReference type="ChEBI" id="CHEBI:16240"/>
        <dbReference type="ChEBI" id="CHEBI:17587"/>
        <dbReference type="ChEBI" id="CHEBI:38290"/>
        <dbReference type="EC" id="1.1.3.8"/>
    </reaction>
</comment>
<dbReference type="PANTHER" id="PTHR13878:SF67">
    <property type="entry name" value="L-GULONOLACTONE OXIDASE 5"/>
    <property type="match status" value="1"/>
</dbReference>
<name>A0A0B0MSY5_GOSAR</name>
<dbReference type="InterPro" id="IPR055154">
    <property type="entry name" value="GULLO2-like_C"/>
</dbReference>
<keyword evidence="7" id="KW-0732">Signal</keyword>
<comment type="cofactor">
    <cofactor evidence="1">
        <name>FAD</name>
        <dbReference type="ChEBI" id="CHEBI:57692"/>
    </cofactor>
</comment>
<evidence type="ECO:0000256" key="1">
    <source>
        <dbReference type="ARBA" id="ARBA00001974"/>
    </source>
</evidence>
<dbReference type="FunFam" id="3.30.70.2520:FF:000003">
    <property type="entry name" value="L-gulonolactone oxidase 2"/>
    <property type="match status" value="1"/>
</dbReference>
<dbReference type="PANTHER" id="PTHR13878">
    <property type="entry name" value="GULONOLACTONE OXIDASE"/>
    <property type="match status" value="1"/>
</dbReference>
<accession>A0A0B0MSY5</accession>